<dbReference type="EMBL" id="JACHJV010000001">
    <property type="protein sequence ID" value="MBB4927214.1"/>
    <property type="molecule type" value="Genomic_DNA"/>
</dbReference>
<name>A0A7W7R8G2_KITKI</name>
<dbReference type="AlphaFoldDB" id="A0A7W7R8G2"/>
<reference evidence="2 3" key="1">
    <citation type="submission" date="2020-08" db="EMBL/GenBank/DDBJ databases">
        <title>Sequencing the genomes of 1000 actinobacteria strains.</title>
        <authorList>
            <person name="Klenk H.-P."/>
        </authorList>
    </citation>
    <scope>NUCLEOTIDE SEQUENCE [LARGE SCALE GENOMIC DNA]</scope>
    <source>
        <strain evidence="2 3">DSM 41654</strain>
    </source>
</reference>
<dbReference type="InterPro" id="IPR006311">
    <property type="entry name" value="TAT_signal"/>
</dbReference>
<evidence type="ECO:0008006" key="4">
    <source>
        <dbReference type="Google" id="ProtNLM"/>
    </source>
</evidence>
<feature type="chain" id="PRO_5038918700" description="Histidine phosphatase family protein" evidence="1">
    <location>
        <begin position="27"/>
        <end position="246"/>
    </location>
</feature>
<keyword evidence="1" id="KW-0732">Signal</keyword>
<feature type="signal peptide" evidence="1">
    <location>
        <begin position="1"/>
        <end position="26"/>
    </location>
</feature>
<evidence type="ECO:0000256" key="1">
    <source>
        <dbReference type="SAM" id="SignalP"/>
    </source>
</evidence>
<keyword evidence="3" id="KW-1185">Reference proteome</keyword>
<accession>A0A7W7R8G2</accession>
<dbReference type="Proteomes" id="UP000540506">
    <property type="component" value="Unassembled WGS sequence"/>
</dbReference>
<evidence type="ECO:0000313" key="2">
    <source>
        <dbReference type="EMBL" id="MBB4927214.1"/>
    </source>
</evidence>
<gene>
    <name evidence="2" type="ORF">FHR34_006207</name>
</gene>
<dbReference type="PROSITE" id="PS51257">
    <property type="entry name" value="PROKAR_LIPOPROTEIN"/>
    <property type="match status" value="1"/>
</dbReference>
<organism evidence="2 3">
    <name type="scientific">Kitasatospora kifunensis</name>
    <name type="common">Streptomyces kifunensis</name>
    <dbReference type="NCBI Taxonomy" id="58351"/>
    <lineage>
        <taxon>Bacteria</taxon>
        <taxon>Bacillati</taxon>
        <taxon>Actinomycetota</taxon>
        <taxon>Actinomycetes</taxon>
        <taxon>Kitasatosporales</taxon>
        <taxon>Streptomycetaceae</taxon>
        <taxon>Kitasatospora</taxon>
    </lineage>
</organism>
<proteinExistence type="predicted"/>
<dbReference type="RefSeq" id="WP_221521681.1">
    <property type="nucleotide sequence ID" value="NZ_JACHJV010000001.1"/>
</dbReference>
<dbReference type="PROSITE" id="PS51318">
    <property type="entry name" value="TAT"/>
    <property type="match status" value="1"/>
</dbReference>
<comment type="caution">
    <text evidence="2">The sequence shown here is derived from an EMBL/GenBank/DDBJ whole genome shotgun (WGS) entry which is preliminary data.</text>
</comment>
<protein>
    <recommendedName>
        <fullName evidence="4">Histidine phosphatase family protein</fullName>
    </recommendedName>
</protein>
<sequence length="246" mass="24629">MVEDKTPARRALLGAFAAAVAVPALGGCGTATKKKDAKHQSAAAAKAVAAADTAPAAAPAAGSVIMIIRHAEKPTGSGAPYGVTDQGVKDSESLTIRGWTRAGALVSLFAPRTAGGAAAPVPAGLTRPTKVYAADPNKGGSKRPAETASAVAAALGLTLDEQYAKGQEAELATALLATAGPQLVAWEHESIAAIIAKLGSITPTPPASWPDARFDVVWVLTANGGGWNFSQVPQLLLAGDSPDPIS</sequence>
<evidence type="ECO:0000313" key="3">
    <source>
        <dbReference type="Proteomes" id="UP000540506"/>
    </source>
</evidence>